<organism evidence="1 2">
    <name type="scientific">Rubellimicrobium rubrum</name>
    <dbReference type="NCBI Taxonomy" id="2585369"/>
    <lineage>
        <taxon>Bacteria</taxon>
        <taxon>Pseudomonadati</taxon>
        <taxon>Pseudomonadota</taxon>
        <taxon>Alphaproteobacteria</taxon>
        <taxon>Rhodobacterales</taxon>
        <taxon>Roseobacteraceae</taxon>
        <taxon>Rubellimicrobium</taxon>
    </lineage>
</organism>
<dbReference type="AlphaFoldDB" id="A0A5C4N3L1"/>
<name>A0A5C4N3L1_9RHOB</name>
<keyword evidence="2" id="KW-1185">Reference proteome</keyword>
<comment type="caution">
    <text evidence="1">The sequence shown here is derived from an EMBL/GenBank/DDBJ whole genome shotgun (WGS) entry which is preliminary data.</text>
</comment>
<gene>
    <name evidence="1" type="ORF">FHG66_05990</name>
</gene>
<proteinExistence type="predicted"/>
<dbReference type="EMBL" id="VDFU01000005">
    <property type="protein sequence ID" value="TNC51102.1"/>
    <property type="molecule type" value="Genomic_DNA"/>
</dbReference>
<sequence>MGHLSTVATLPVVHDGAPAMRSRVGEAEIIEVEAFVDRHVLPLHRLAGALAGDRGEELVERLVEIFSDGTTVASMASEVIRTLEELRDLLAQASHQQIDDLGQKGVGGANLHAAVNYYGARLTDMIGIMGR</sequence>
<dbReference type="Proteomes" id="UP000305887">
    <property type="component" value="Unassembled WGS sequence"/>
</dbReference>
<protein>
    <submittedName>
        <fullName evidence="1">Uncharacterized protein</fullName>
    </submittedName>
</protein>
<accession>A0A5C4N3L1</accession>
<evidence type="ECO:0000313" key="1">
    <source>
        <dbReference type="EMBL" id="TNC51102.1"/>
    </source>
</evidence>
<reference evidence="1 2" key="1">
    <citation type="submission" date="2019-06" db="EMBL/GenBank/DDBJ databases">
        <title>YIM 131921 draft genome.</title>
        <authorList>
            <person name="Jiang L."/>
        </authorList>
    </citation>
    <scope>NUCLEOTIDE SEQUENCE [LARGE SCALE GENOMIC DNA]</scope>
    <source>
        <strain evidence="1 2">YIM 131921</strain>
    </source>
</reference>
<evidence type="ECO:0000313" key="2">
    <source>
        <dbReference type="Proteomes" id="UP000305887"/>
    </source>
</evidence>
<dbReference type="RefSeq" id="WP_139075844.1">
    <property type="nucleotide sequence ID" value="NZ_VDFU01000005.1"/>
</dbReference>